<dbReference type="AlphaFoldDB" id="A0A1M4UH27"/>
<sequence length="355" mass="39878">MMYNHTKGKKNFNSRIIILLILSILAVIIIFLNSLKFLESLGTSATGIYQKLINNAFPITYIANNKMELDHSGDILDVVLDKINIKLFNPFSIVGFEVPYFNMDKVRVDSKENFSILDSFSLNEGSVVKLNPEELEEKKNQETSSVFNPNLKKPLNNSRPEVLLYHTHTTEAYAPSPKNDNNDEAYNVVGVGNELVKELEKYGISVIHDKTLHSLNYDLCYNESGKTVQKYLNEYGNFKMIIDLHRDAGPSKENITTNINGENLAKIMLVNSRNSKYYSQNAALADKMNKLATELFPGLFKGIRTVNRGIKAYNQGLNPNATLIEVGANTSKAKEAQNSAKYIARIIAEIINGQK</sequence>
<organism evidence="2 3">
    <name type="scientific">Clostridium fallax</name>
    <dbReference type="NCBI Taxonomy" id="1533"/>
    <lineage>
        <taxon>Bacteria</taxon>
        <taxon>Bacillati</taxon>
        <taxon>Bacillota</taxon>
        <taxon>Clostridia</taxon>
        <taxon>Eubacteriales</taxon>
        <taxon>Clostridiaceae</taxon>
        <taxon>Clostridium</taxon>
    </lineage>
</organism>
<dbReference type="STRING" id="1533.SAMN05443638_10516"/>
<keyword evidence="1" id="KW-1133">Transmembrane helix</keyword>
<dbReference type="Pfam" id="PF07454">
    <property type="entry name" value="SpoIIP"/>
    <property type="match status" value="1"/>
</dbReference>
<evidence type="ECO:0000313" key="2">
    <source>
        <dbReference type="EMBL" id="SHE56082.1"/>
    </source>
</evidence>
<keyword evidence="1" id="KW-0472">Membrane</keyword>
<keyword evidence="1" id="KW-0812">Transmembrane</keyword>
<dbReference type="InterPro" id="IPR010897">
    <property type="entry name" value="Spore_II_P"/>
</dbReference>
<proteinExistence type="predicted"/>
<reference evidence="2 3" key="1">
    <citation type="submission" date="2016-11" db="EMBL/GenBank/DDBJ databases">
        <authorList>
            <person name="Jaros S."/>
            <person name="Januszkiewicz K."/>
            <person name="Wedrychowicz H."/>
        </authorList>
    </citation>
    <scope>NUCLEOTIDE SEQUENCE [LARGE SCALE GENOMIC DNA]</scope>
    <source>
        <strain evidence="2 3">DSM 2631</strain>
    </source>
</reference>
<name>A0A1M4UH27_9CLOT</name>
<accession>A0A1M4UH27</accession>
<feature type="transmembrane region" description="Helical" evidence="1">
    <location>
        <begin position="12"/>
        <end position="32"/>
    </location>
</feature>
<keyword evidence="3" id="KW-1185">Reference proteome</keyword>
<evidence type="ECO:0000256" key="1">
    <source>
        <dbReference type="SAM" id="Phobius"/>
    </source>
</evidence>
<dbReference type="EMBL" id="FQVM01000005">
    <property type="protein sequence ID" value="SHE56082.1"/>
    <property type="molecule type" value="Genomic_DNA"/>
</dbReference>
<protein>
    <submittedName>
        <fullName evidence="2">Stage II sporulation protein P</fullName>
    </submittedName>
</protein>
<dbReference type="OrthoDB" id="1633470at2"/>
<evidence type="ECO:0000313" key="3">
    <source>
        <dbReference type="Proteomes" id="UP000184035"/>
    </source>
</evidence>
<dbReference type="Proteomes" id="UP000184035">
    <property type="component" value="Unassembled WGS sequence"/>
</dbReference>
<gene>
    <name evidence="2" type="ORF">SAMN05443638_10516</name>
</gene>
<dbReference type="NCBIfam" id="TIGR02867">
    <property type="entry name" value="spore_II_P"/>
    <property type="match status" value="1"/>
</dbReference>
<dbReference type="RefSeq" id="WP_159429636.1">
    <property type="nucleotide sequence ID" value="NZ_FQVM01000005.1"/>
</dbReference>